<protein>
    <recommendedName>
        <fullName evidence="3">Glucose-methanol-choline oxidoreductase N-terminal domain-containing protein</fullName>
    </recommendedName>
</protein>
<keyword evidence="2" id="KW-0274">FAD</keyword>
<dbReference type="GO" id="GO:0016614">
    <property type="term" value="F:oxidoreductase activity, acting on CH-OH group of donors"/>
    <property type="evidence" value="ECO:0007669"/>
    <property type="project" value="InterPro"/>
</dbReference>
<comment type="similarity">
    <text evidence="1 2">Belongs to the GMC oxidoreductase family.</text>
</comment>
<feature type="domain" description="Glucose-methanol-choline oxidoreductase N-terminal" evidence="3">
    <location>
        <begin position="89"/>
        <end position="112"/>
    </location>
</feature>
<accession>A0A218Z504</accession>
<dbReference type="SUPFAM" id="SSF51905">
    <property type="entry name" value="FAD/NAD(P)-binding domain"/>
    <property type="match status" value="1"/>
</dbReference>
<dbReference type="EMBL" id="MZNU01000188">
    <property type="protein sequence ID" value="OWP03139.1"/>
    <property type="molecule type" value="Genomic_DNA"/>
</dbReference>
<dbReference type="Gene3D" id="3.30.560.10">
    <property type="entry name" value="Glucose Oxidase, domain 3"/>
    <property type="match status" value="2"/>
</dbReference>
<dbReference type="PANTHER" id="PTHR11552:SF123">
    <property type="entry name" value="GMC OXIDOREDUCTASE (AFU_ORTHOLOGUE AFUA_2G01770)-RELATED"/>
    <property type="match status" value="1"/>
</dbReference>
<keyword evidence="2" id="KW-0285">Flavoprotein</keyword>
<dbReference type="InterPro" id="IPR012132">
    <property type="entry name" value="GMC_OxRdtase"/>
</dbReference>
<comment type="caution">
    <text evidence="4">The sequence shown here is derived from an EMBL/GenBank/DDBJ whole genome shotgun (WGS) entry which is preliminary data.</text>
</comment>
<name>A0A218Z504_9HELO</name>
<evidence type="ECO:0000313" key="5">
    <source>
        <dbReference type="Proteomes" id="UP000242519"/>
    </source>
</evidence>
<evidence type="ECO:0000313" key="4">
    <source>
        <dbReference type="EMBL" id="OWP03139.1"/>
    </source>
</evidence>
<evidence type="ECO:0000256" key="1">
    <source>
        <dbReference type="ARBA" id="ARBA00010790"/>
    </source>
</evidence>
<dbReference type="PANTHER" id="PTHR11552">
    <property type="entry name" value="GLUCOSE-METHANOL-CHOLINE GMC OXIDOREDUCTASE"/>
    <property type="match status" value="1"/>
</dbReference>
<keyword evidence="5" id="KW-1185">Reference proteome</keyword>
<dbReference type="OrthoDB" id="269227at2759"/>
<dbReference type="AlphaFoldDB" id="A0A218Z504"/>
<organism evidence="4 5">
    <name type="scientific">Diplocarpon coronariae</name>
    <dbReference type="NCBI Taxonomy" id="2795749"/>
    <lineage>
        <taxon>Eukaryota</taxon>
        <taxon>Fungi</taxon>
        <taxon>Dikarya</taxon>
        <taxon>Ascomycota</taxon>
        <taxon>Pezizomycotina</taxon>
        <taxon>Leotiomycetes</taxon>
        <taxon>Helotiales</taxon>
        <taxon>Drepanopezizaceae</taxon>
        <taxon>Diplocarpon</taxon>
    </lineage>
</organism>
<dbReference type="Pfam" id="PF00732">
    <property type="entry name" value="GMC_oxred_N"/>
    <property type="match status" value="1"/>
</dbReference>
<dbReference type="Gene3D" id="3.50.50.60">
    <property type="entry name" value="FAD/NAD(P)-binding domain"/>
    <property type="match status" value="2"/>
</dbReference>
<dbReference type="InterPro" id="IPR036188">
    <property type="entry name" value="FAD/NAD-bd_sf"/>
</dbReference>
<dbReference type="InterPro" id="IPR000172">
    <property type="entry name" value="GMC_OxRdtase_N"/>
</dbReference>
<dbReference type="InParanoid" id="A0A218Z504"/>
<proteinExistence type="inferred from homology"/>
<evidence type="ECO:0000256" key="2">
    <source>
        <dbReference type="RuleBase" id="RU003968"/>
    </source>
</evidence>
<sequence>MAVELLNEANHIGHAMIVGGGVAGCILASRLCSSLPEHPILLLEAGPEQDDRVAPSMGVAFSDPSDIQWNYLSVPQGALEEKIIKQSQGKVLGGSSAVNFQAWTRGSAADFDRWALEVGNERWSWSGMLPYFERSETYFPAWDAPQTRPDAHGCSSPIRVSHTSSSGSSCNYPLKAMVADVFGSAGLRRNSDINSGDPLGCGESACATYQGKRQWAASYPHGSKVTLWSSFQASKVLVVGERAVGVETLRDGSGVVKAMARREVIVCCGAQNSARLLLLGGTCAMGQVLDSECRVVGVERPRVVDASVSPFAIGAHDQTAVYAAAELARFPRRRRDRLAPYRAWRTG</sequence>
<evidence type="ECO:0000259" key="3">
    <source>
        <dbReference type="PROSITE" id="PS00623"/>
    </source>
</evidence>
<reference evidence="4 5" key="1">
    <citation type="submission" date="2017-04" db="EMBL/GenBank/DDBJ databases">
        <title>Draft genome sequence of Marssonina coronaria NL1: causal agent of apple blotch.</title>
        <authorList>
            <person name="Cheng Q."/>
        </authorList>
    </citation>
    <scope>NUCLEOTIDE SEQUENCE [LARGE SCALE GENOMIC DNA]</scope>
    <source>
        <strain evidence="4 5">NL1</strain>
    </source>
</reference>
<gene>
    <name evidence="4" type="ORF">B2J93_7165</name>
</gene>
<dbReference type="Proteomes" id="UP000242519">
    <property type="component" value="Unassembled WGS sequence"/>
</dbReference>
<dbReference type="GO" id="GO:0050660">
    <property type="term" value="F:flavin adenine dinucleotide binding"/>
    <property type="evidence" value="ECO:0007669"/>
    <property type="project" value="InterPro"/>
</dbReference>
<dbReference type="STRING" id="503106.A0A218Z504"/>
<dbReference type="PROSITE" id="PS00623">
    <property type="entry name" value="GMC_OXRED_1"/>
    <property type="match status" value="1"/>
</dbReference>